<dbReference type="GO" id="GO:0016810">
    <property type="term" value="F:hydrolase activity, acting on carbon-nitrogen (but not peptide) bonds"/>
    <property type="evidence" value="ECO:0007669"/>
    <property type="project" value="InterPro"/>
</dbReference>
<organism evidence="2 3">
    <name type="scientific">Sulfuriferula nivalis</name>
    <dbReference type="NCBI Taxonomy" id="2675298"/>
    <lineage>
        <taxon>Bacteria</taxon>
        <taxon>Pseudomonadati</taxon>
        <taxon>Pseudomonadota</taxon>
        <taxon>Betaproteobacteria</taxon>
        <taxon>Nitrosomonadales</taxon>
        <taxon>Sulfuricellaceae</taxon>
        <taxon>Sulfuriferula</taxon>
    </lineage>
</organism>
<name>A0A809S5B7_9PROT</name>
<dbReference type="InterPro" id="IPR050248">
    <property type="entry name" value="Polysacc_deacetylase_ArnD"/>
</dbReference>
<gene>
    <name evidence="2" type="primary">nodB</name>
    <name evidence="2" type="ORF">SFSGTM_31160</name>
</gene>
<dbReference type="PANTHER" id="PTHR10587">
    <property type="entry name" value="GLYCOSYL TRANSFERASE-RELATED"/>
    <property type="match status" value="1"/>
</dbReference>
<proteinExistence type="predicted"/>
<dbReference type="Gene3D" id="3.20.20.370">
    <property type="entry name" value="Glycoside hydrolase/deacetylase"/>
    <property type="match status" value="1"/>
</dbReference>
<protein>
    <submittedName>
        <fullName evidence="2">Acetylxylan esterase</fullName>
    </submittedName>
</protein>
<accession>A0A809S5B7</accession>
<evidence type="ECO:0000259" key="1">
    <source>
        <dbReference type="PROSITE" id="PS51677"/>
    </source>
</evidence>
<dbReference type="Pfam" id="PF01522">
    <property type="entry name" value="Polysacc_deac_1"/>
    <property type="match status" value="1"/>
</dbReference>
<dbReference type="PANTHER" id="PTHR10587:SF137">
    <property type="entry name" value="4-DEOXY-4-FORMAMIDO-L-ARABINOSE-PHOSPHOUNDECAPRENOL DEFORMYLASE ARND-RELATED"/>
    <property type="match status" value="1"/>
</dbReference>
<feature type="domain" description="NodB homology" evidence="1">
    <location>
        <begin position="55"/>
        <end position="241"/>
    </location>
</feature>
<evidence type="ECO:0000313" key="3">
    <source>
        <dbReference type="Proteomes" id="UP000463939"/>
    </source>
</evidence>
<dbReference type="GO" id="GO:0005975">
    <property type="term" value="P:carbohydrate metabolic process"/>
    <property type="evidence" value="ECO:0007669"/>
    <property type="project" value="InterPro"/>
</dbReference>
<dbReference type="CDD" id="cd10917">
    <property type="entry name" value="CE4_NodB_like_6s_7s"/>
    <property type="match status" value="1"/>
</dbReference>
<dbReference type="KEGG" id="sniv:SFSGTM_31160"/>
<dbReference type="EMBL" id="AP021881">
    <property type="protein sequence ID" value="BBP02408.1"/>
    <property type="molecule type" value="Genomic_DNA"/>
</dbReference>
<evidence type="ECO:0000313" key="2">
    <source>
        <dbReference type="EMBL" id="BBP02408.1"/>
    </source>
</evidence>
<dbReference type="InterPro" id="IPR002509">
    <property type="entry name" value="NODB_dom"/>
</dbReference>
<dbReference type="Proteomes" id="UP000463939">
    <property type="component" value="Chromosome"/>
</dbReference>
<reference evidence="3" key="1">
    <citation type="submission" date="2019-11" db="EMBL/GenBank/DDBJ databases">
        <title>Isolation and characterization of a novel species in the genus Sulfuriferula.</title>
        <authorList>
            <person name="Mochizuki J."/>
            <person name="Kojima H."/>
            <person name="Fukui M."/>
        </authorList>
    </citation>
    <scope>NUCLEOTIDE SEQUENCE [LARGE SCALE GENOMIC DNA]</scope>
    <source>
        <strain evidence="3">SGTM</strain>
    </source>
</reference>
<sequence length="248" mass="27431">MTALLVLITTPQHWRWVLASLIANHLLLTMVGLWPRSTWLGKNWTQLPDAAIARNEIALTIDDGPDPEVTPQVLDILARYSVHATFFCIGDVAQRYPELCRDIIKRGHTIENHSQRHHHNFSLMGIKDLTQEIQAAQTTLTGITGQPPLFFRAPAGLRNPFLDPVLHKLGLQLASWSVRAFDTRVGDADKVARALIQGLHAGAIVLLHDAHAARTDTGEPVILKVLPDVIEAALAAQLRFVTLRQACS</sequence>
<dbReference type="AlphaFoldDB" id="A0A809S5B7"/>
<dbReference type="PROSITE" id="PS51677">
    <property type="entry name" value="NODB"/>
    <property type="match status" value="1"/>
</dbReference>
<dbReference type="InterPro" id="IPR011330">
    <property type="entry name" value="Glyco_hydro/deAcase_b/a-brl"/>
</dbReference>
<keyword evidence="3" id="KW-1185">Reference proteome</keyword>
<dbReference type="SUPFAM" id="SSF88713">
    <property type="entry name" value="Glycoside hydrolase/deacetylase"/>
    <property type="match status" value="1"/>
</dbReference>